<evidence type="ECO:0000256" key="2">
    <source>
        <dbReference type="ARBA" id="ARBA00023136"/>
    </source>
</evidence>
<name>A0A4Y9RRQ3_9CAUL</name>
<dbReference type="AlphaFoldDB" id="A0A4Y9RRQ3"/>
<dbReference type="InterPro" id="IPR036737">
    <property type="entry name" value="OmpA-like_sf"/>
</dbReference>
<keyword evidence="5" id="KW-0732">Signal</keyword>
<organism evidence="7 8">
    <name type="scientific">Brevundimonas intermedia</name>
    <dbReference type="NCBI Taxonomy" id="74315"/>
    <lineage>
        <taxon>Bacteria</taxon>
        <taxon>Pseudomonadati</taxon>
        <taxon>Pseudomonadota</taxon>
        <taxon>Alphaproteobacteria</taxon>
        <taxon>Caulobacterales</taxon>
        <taxon>Caulobacteraceae</taxon>
        <taxon>Brevundimonas</taxon>
    </lineage>
</organism>
<dbReference type="CDD" id="cd07185">
    <property type="entry name" value="OmpA_C-like"/>
    <property type="match status" value="1"/>
</dbReference>
<feature type="chain" id="PRO_5021396203" evidence="5">
    <location>
        <begin position="20"/>
        <end position="146"/>
    </location>
</feature>
<evidence type="ECO:0000313" key="7">
    <source>
        <dbReference type="EMBL" id="TFW11967.1"/>
    </source>
</evidence>
<evidence type="ECO:0000256" key="5">
    <source>
        <dbReference type="SAM" id="SignalP"/>
    </source>
</evidence>
<dbReference type="RefSeq" id="WP_135194455.1">
    <property type="nucleotide sequence ID" value="NZ_SPVH01000006.1"/>
</dbReference>
<dbReference type="PROSITE" id="PS51123">
    <property type="entry name" value="OMPA_2"/>
    <property type="match status" value="1"/>
</dbReference>
<dbReference type="Gene3D" id="3.30.1330.60">
    <property type="entry name" value="OmpA-like domain"/>
    <property type="match status" value="1"/>
</dbReference>
<evidence type="ECO:0000256" key="3">
    <source>
        <dbReference type="ARBA" id="ARBA00023237"/>
    </source>
</evidence>
<dbReference type="EMBL" id="SPVH01000006">
    <property type="protein sequence ID" value="TFW11967.1"/>
    <property type="molecule type" value="Genomic_DNA"/>
</dbReference>
<feature type="signal peptide" evidence="5">
    <location>
        <begin position="1"/>
        <end position="19"/>
    </location>
</feature>
<proteinExistence type="predicted"/>
<sequence length="146" mass="15195">MKRSTGLAMLAMGLLAACAPTPKRTALVVGESPCVSGRFDVYFVENQARLTDAATVLLQTAAEKAKACRVNHVRVLGLADATGTVEANLSLSQRRALAVAEALTRAGMPAPAFEVNAAGDAGAVNASGADELLRRRAEVFIETSPR</sequence>
<dbReference type="PANTHER" id="PTHR30329:SF21">
    <property type="entry name" value="LIPOPROTEIN YIAD-RELATED"/>
    <property type="match status" value="1"/>
</dbReference>
<evidence type="ECO:0000256" key="4">
    <source>
        <dbReference type="PROSITE-ProRule" id="PRU00473"/>
    </source>
</evidence>
<dbReference type="InterPro" id="IPR006664">
    <property type="entry name" value="OMP_bac"/>
</dbReference>
<dbReference type="PANTHER" id="PTHR30329">
    <property type="entry name" value="STATOR ELEMENT OF FLAGELLAR MOTOR COMPLEX"/>
    <property type="match status" value="1"/>
</dbReference>
<evidence type="ECO:0000259" key="6">
    <source>
        <dbReference type="PROSITE" id="PS51123"/>
    </source>
</evidence>
<protein>
    <submittedName>
        <fullName evidence="7">OmpA family protein</fullName>
    </submittedName>
</protein>
<dbReference type="PROSITE" id="PS51257">
    <property type="entry name" value="PROKAR_LIPOPROTEIN"/>
    <property type="match status" value="1"/>
</dbReference>
<dbReference type="Proteomes" id="UP000298216">
    <property type="component" value="Unassembled WGS sequence"/>
</dbReference>
<dbReference type="PRINTS" id="PR01021">
    <property type="entry name" value="OMPADOMAIN"/>
</dbReference>
<keyword evidence="8" id="KW-1185">Reference proteome</keyword>
<comment type="subcellular location">
    <subcellularLocation>
        <location evidence="1">Cell outer membrane</location>
    </subcellularLocation>
</comment>
<dbReference type="GO" id="GO:0009279">
    <property type="term" value="C:cell outer membrane"/>
    <property type="evidence" value="ECO:0007669"/>
    <property type="project" value="UniProtKB-SubCell"/>
</dbReference>
<comment type="caution">
    <text evidence="7">The sequence shown here is derived from an EMBL/GenBank/DDBJ whole genome shotgun (WGS) entry which is preliminary data.</text>
</comment>
<evidence type="ECO:0000313" key="8">
    <source>
        <dbReference type="Proteomes" id="UP000298216"/>
    </source>
</evidence>
<reference evidence="7 8" key="1">
    <citation type="submission" date="2019-03" db="EMBL/GenBank/DDBJ databases">
        <title>Draft genome of Brevundimonas sp. a heavy metal resistant soil bacteria.</title>
        <authorList>
            <person name="Soto J."/>
        </authorList>
    </citation>
    <scope>NUCLEOTIDE SEQUENCE [LARGE SCALE GENOMIC DNA]</scope>
    <source>
        <strain evidence="7 8">B-10</strain>
    </source>
</reference>
<dbReference type="OrthoDB" id="7205249at2"/>
<keyword evidence="2 4" id="KW-0472">Membrane</keyword>
<dbReference type="InterPro" id="IPR006665">
    <property type="entry name" value="OmpA-like"/>
</dbReference>
<accession>A0A4Y9RRQ3</accession>
<keyword evidence="3" id="KW-0998">Cell outer membrane</keyword>
<evidence type="ECO:0000256" key="1">
    <source>
        <dbReference type="ARBA" id="ARBA00004442"/>
    </source>
</evidence>
<dbReference type="SUPFAM" id="SSF103088">
    <property type="entry name" value="OmpA-like"/>
    <property type="match status" value="1"/>
</dbReference>
<gene>
    <name evidence="7" type="ORF">EGY25_07880</name>
</gene>
<dbReference type="Pfam" id="PF00691">
    <property type="entry name" value="OmpA"/>
    <property type="match status" value="1"/>
</dbReference>
<dbReference type="InterPro" id="IPR050330">
    <property type="entry name" value="Bact_OuterMem_StrucFunc"/>
</dbReference>
<feature type="domain" description="OmpA-like" evidence="6">
    <location>
        <begin position="30"/>
        <end position="145"/>
    </location>
</feature>